<dbReference type="GO" id="GO:0006508">
    <property type="term" value="P:proteolysis"/>
    <property type="evidence" value="ECO:0007669"/>
    <property type="project" value="UniProtKB-KW"/>
</dbReference>
<dbReference type="Pfam" id="PF13650">
    <property type="entry name" value="Asp_protease_2"/>
    <property type="match status" value="1"/>
</dbReference>
<keyword evidence="1" id="KW-0732">Signal</keyword>
<proteinExistence type="predicted"/>
<feature type="chain" id="PRO_5015478025" evidence="1">
    <location>
        <begin position="21"/>
        <end position="385"/>
    </location>
</feature>
<dbReference type="Proteomes" id="UP000237381">
    <property type="component" value="Unassembled WGS sequence"/>
</dbReference>
<evidence type="ECO:0000313" key="2">
    <source>
        <dbReference type="EMBL" id="POR50634.1"/>
    </source>
</evidence>
<keyword evidence="3" id="KW-1185">Reference proteome</keyword>
<dbReference type="AlphaFoldDB" id="A0A2S4M7E6"/>
<dbReference type="Gene3D" id="2.40.70.10">
    <property type="entry name" value="Acid Proteases"/>
    <property type="match status" value="2"/>
</dbReference>
<organism evidence="2 3">
    <name type="scientific">Paraburkholderia eburnea</name>
    <dbReference type="NCBI Taxonomy" id="1189126"/>
    <lineage>
        <taxon>Bacteria</taxon>
        <taxon>Pseudomonadati</taxon>
        <taxon>Pseudomonadota</taxon>
        <taxon>Betaproteobacteria</taxon>
        <taxon>Burkholderiales</taxon>
        <taxon>Burkholderiaceae</taxon>
        <taxon>Paraburkholderia</taxon>
    </lineage>
</organism>
<feature type="signal peptide" evidence="1">
    <location>
        <begin position="1"/>
        <end position="20"/>
    </location>
</feature>
<keyword evidence="2" id="KW-0645">Protease</keyword>
<dbReference type="CDD" id="cd05483">
    <property type="entry name" value="retropepsin_like_bacteria"/>
    <property type="match status" value="2"/>
</dbReference>
<dbReference type="SUPFAM" id="SSF50630">
    <property type="entry name" value="Acid proteases"/>
    <property type="match status" value="2"/>
</dbReference>
<keyword evidence="2" id="KW-0378">Hydrolase</keyword>
<protein>
    <submittedName>
        <fullName evidence="2">Aspartyl protease</fullName>
    </submittedName>
</protein>
<gene>
    <name evidence="2" type="ORF">B0G62_108126</name>
</gene>
<evidence type="ECO:0000256" key="1">
    <source>
        <dbReference type="SAM" id="SignalP"/>
    </source>
</evidence>
<name>A0A2S4M7E6_9BURK</name>
<comment type="caution">
    <text evidence="2">The sequence shown here is derived from an EMBL/GenBank/DDBJ whole genome shotgun (WGS) entry which is preliminary data.</text>
</comment>
<evidence type="ECO:0000313" key="3">
    <source>
        <dbReference type="Proteomes" id="UP000237381"/>
    </source>
</evidence>
<dbReference type="GO" id="GO:0008233">
    <property type="term" value="F:peptidase activity"/>
    <property type="evidence" value="ECO:0007669"/>
    <property type="project" value="UniProtKB-KW"/>
</dbReference>
<reference evidence="2 3" key="1">
    <citation type="submission" date="2018-01" db="EMBL/GenBank/DDBJ databases">
        <title>Genomic Encyclopedia of Type Strains, Phase III (KMG-III): the genomes of soil and plant-associated and newly described type strains.</title>
        <authorList>
            <person name="Whitman W."/>
        </authorList>
    </citation>
    <scope>NUCLEOTIDE SEQUENCE [LARGE SCALE GENOMIC DNA]</scope>
    <source>
        <strain evidence="2 3">JCM 18070</strain>
    </source>
</reference>
<dbReference type="InterPro" id="IPR021109">
    <property type="entry name" value="Peptidase_aspartic_dom_sf"/>
</dbReference>
<dbReference type="EMBL" id="PQGA01000008">
    <property type="protein sequence ID" value="POR50634.1"/>
    <property type="molecule type" value="Genomic_DNA"/>
</dbReference>
<accession>A0A2S4M7E6</accession>
<dbReference type="InterPro" id="IPR034122">
    <property type="entry name" value="Retropepsin-like_bacterial"/>
</dbReference>
<dbReference type="Pfam" id="PF13975">
    <property type="entry name" value="gag-asp_proteas"/>
    <property type="match status" value="1"/>
</dbReference>
<sequence>MLAVASICALPLSLSAQQTATIPANTCQLHADATLPLTESDGHYLVDVEVNGVAQTLAVDTSAAKTTLTPEAADALNLPVDTSKAETLAGVGPRADPEYPRIVASLKLGPAQWSDLRVPTFGAHAFTAYNGVVPAGVLGANVLSRYDVELDFPHHTMTLYTAQNCLGRFAPWQGDYQSYSPIYTSQHRFIMQMALNHHPILATLDTGAMPSLVGHYGAQRVGLYADTLQLDPQKTGHGLNGAAISLAIHRFDTVQIGAREFQNVKLEVSDATFPADMLLGMDFLKWRRVWLSYSTGWVFMQLDAGVTPHGPATAGWFDWANTPGTEQTAAIINQGGATRPMPIAQFSTHSHMTYSSVPHIVQQSRLQPPPAGMVPLNALPSFMGR</sequence>